<dbReference type="STRING" id="192904.SAMN04488514_101565"/>
<reference evidence="2" key="1">
    <citation type="submission" date="2016-10" db="EMBL/GenBank/DDBJ databases">
        <authorList>
            <person name="Varghese N."/>
            <person name="Submissions S."/>
        </authorList>
    </citation>
    <scope>NUCLEOTIDE SEQUENCE [LARGE SCALE GENOMIC DNA]</scope>
    <source>
        <strain evidence="2">DSM 19886</strain>
    </source>
</reference>
<accession>A0A1G9JI52</accession>
<dbReference type="Pfam" id="PF19852">
    <property type="entry name" value="DUF6327"/>
    <property type="match status" value="1"/>
</dbReference>
<dbReference type="InterPro" id="IPR046290">
    <property type="entry name" value="DUF6327"/>
</dbReference>
<gene>
    <name evidence="1" type="ORF">SAMN04488514_101565</name>
</gene>
<dbReference type="RefSeq" id="WP_089885028.1">
    <property type="nucleotide sequence ID" value="NZ_FNGV01000001.1"/>
</dbReference>
<dbReference type="AlphaFoldDB" id="A0A1G9JI52"/>
<proteinExistence type="predicted"/>
<organism evidence="1 2">
    <name type="scientific">Kriegella aquimaris</name>
    <dbReference type="NCBI Taxonomy" id="192904"/>
    <lineage>
        <taxon>Bacteria</taxon>
        <taxon>Pseudomonadati</taxon>
        <taxon>Bacteroidota</taxon>
        <taxon>Flavobacteriia</taxon>
        <taxon>Flavobacteriales</taxon>
        <taxon>Flavobacteriaceae</taxon>
        <taxon>Kriegella</taxon>
    </lineage>
</organism>
<dbReference type="Proteomes" id="UP000199440">
    <property type="component" value="Unassembled WGS sequence"/>
</dbReference>
<sequence length="78" mass="9071">MTKKYSSFTEIDNDLKVLRLQREIAKESLKLDLNNAKTHLSPNQIMGVASFKIKQLLIDFTLSKGLYWLHAIRHKIQS</sequence>
<evidence type="ECO:0000313" key="2">
    <source>
        <dbReference type="Proteomes" id="UP000199440"/>
    </source>
</evidence>
<dbReference type="EMBL" id="FNGV01000001">
    <property type="protein sequence ID" value="SDL37219.1"/>
    <property type="molecule type" value="Genomic_DNA"/>
</dbReference>
<keyword evidence="2" id="KW-1185">Reference proteome</keyword>
<protein>
    <submittedName>
        <fullName evidence="1">Uncharacterized protein</fullName>
    </submittedName>
</protein>
<evidence type="ECO:0000313" key="1">
    <source>
        <dbReference type="EMBL" id="SDL37219.1"/>
    </source>
</evidence>
<name>A0A1G9JI52_9FLAO</name>